<dbReference type="InterPro" id="IPR001173">
    <property type="entry name" value="Glyco_trans_2-like"/>
</dbReference>
<protein>
    <submittedName>
        <fullName evidence="2">Glycosyltransferase involved in cell wall bisynthesis</fullName>
    </submittedName>
</protein>
<proteinExistence type="predicted"/>
<dbReference type="Pfam" id="PF00535">
    <property type="entry name" value="Glycos_transf_2"/>
    <property type="match status" value="1"/>
</dbReference>
<feature type="domain" description="Glycosyltransferase 2-like" evidence="1">
    <location>
        <begin position="9"/>
        <end position="146"/>
    </location>
</feature>
<sequence length="283" mass="33768">MIKMAELISICIPTYNGEKYLQEALDSIKTQTYKNFEVIISDDESIDRTLEICQKFKKEVDFPVFIYSHSPAGIGANWNHCIEKANGDLIKFLFQDDILNKRCVEKMVFELESNNSKIVVCKRNIIVEINNSETQEWLNIFGDLQENLATIENNVITKKIFGDKKFLTAPYNKIGEPIVGLIHKDVYKKVGLYNENYKQFLDYEFWYRVLLKFDILFIEEKLVTFRFHSQQTTSINKNHRINEKPIYFDFVKNNLRYYLDKEVRKEFFPTLFERIVRKIKRFR</sequence>
<dbReference type="AlphaFoldDB" id="A0A1H6IFY1"/>
<keyword evidence="3" id="KW-1185">Reference proteome</keyword>
<accession>A0A1H6IFY1</accession>
<dbReference type="Proteomes" id="UP000198555">
    <property type="component" value="Unassembled WGS sequence"/>
</dbReference>
<dbReference type="InterPro" id="IPR029044">
    <property type="entry name" value="Nucleotide-diphossugar_trans"/>
</dbReference>
<gene>
    <name evidence="2" type="ORF">SAMN05421793_10651</name>
</gene>
<name>A0A1H6IFY1_9FLAO</name>
<dbReference type="PANTHER" id="PTHR22916">
    <property type="entry name" value="GLYCOSYLTRANSFERASE"/>
    <property type="match status" value="1"/>
</dbReference>
<keyword evidence="2" id="KW-0808">Transferase</keyword>
<evidence type="ECO:0000313" key="2">
    <source>
        <dbReference type="EMBL" id="SEH47684.1"/>
    </source>
</evidence>
<organism evidence="2 3">
    <name type="scientific">Epilithonimonas hominis</name>
    <dbReference type="NCBI Taxonomy" id="420404"/>
    <lineage>
        <taxon>Bacteria</taxon>
        <taxon>Pseudomonadati</taxon>
        <taxon>Bacteroidota</taxon>
        <taxon>Flavobacteriia</taxon>
        <taxon>Flavobacteriales</taxon>
        <taxon>Weeksellaceae</taxon>
        <taxon>Chryseobacterium group</taxon>
        <taxon>Epilithonimonas</taxon>
    </lineage>
</organism>
<dbReference type="STRING" id="420404.SAMN05421793_10651"/>
<evidence type="ECO:0000259" key="1">
    <source>
        <dbReference type="Pfam" id="PF00535"/>
    </source>
</evidence>
<reference evidence="3" key="1">
    <citation type="submission" date="2016-10" db="EMBL/GenBank/DDBJ databases">
        <authorList>
            <person name="Varghese N."/>
            <person name="Submissions S."/>
        </authorList>
    </citation>
    <scope>NUCLEOTIDE SEQUENCE [LARGE SCALE GENOMIC DNA]</scope>
    <source>
        <strain evidence="3">DSM 19326</strain>
    </source>
</reference>
<evidence type="ECO:0000313" key="3">
    <source>
        <dbReference type="Proteomes" id="UP000198555"/>
    </source>
</evidence>
<dbReference type="EMBL" id="FNWX01000006">
    <property type="protein sequence ID" value="SEH47684.1"/>
    <property type="molecule type" value="Genomic_DNA"/>
</dbReference>
<dbReference type="GO" id="GO:0016758">
    <property type="term" value="F:hexosyltransferase activity"/>
    <property type="evidence" value="ECO:0007669"/>
    <property type="project" value="UniProtKB-ARBA"/>
</dbReference>
<dbReference type="Gene3D" id="3.90.550.10">
    <property type="entry name" value="Spore Coat Polysaccharide Biosynthesis Protein SpsA, Chain A"/>
    <property type="match status" value="1"/>
</dbReference>
<dbReference type="SUPFAM" id="SSF53448">
    <property type="entry name" value="Nucleotide-diphospho-sugar transferases"/>
    <property type="match status" value="1"/>
</dbReference>